<accession>A0ABN8SQK1</accession>
<protein>
    <recommendedName>
        <fullName evidence="3">PARP</fullName>
    </recommendedName>
</protein>
<gene>
    <name evidence="1" type="ORF">PEVE_00023542</name>
</gene>
<dbReference type="Gene3D" id="3.90.175.10">
    <property type="entry name" value="Diphtheria Toxin, domain 1"/>
    <property type="match status" value="1"/>
</dbReference>
<name>A0ABN8SQK1_9CNID</name>
<sequence length="160" mass="18227">FFHGTNQNSAEKITNEGIDVEIGEEKKDFSDGGGFYLARDLNDVLGVRWARVRRPCCAVLVFKVEKTKLRDERNGLFLSGESVPKWEEVVRNFRLGSHDRSLRKQLKPYDFLEGAISGEGQSYNNPVPNPGSYQLCVRTDVCAHLFNRSLHSAMFFEPEQ</sequence>
<feature type="non-terminal residue" evidence="1">
    <location>
        <position position="1"/>
    </location>
</feature>
<comment type="caution">
    <text evidence="1">The sequence shown here is derived from an EMBL/GenBank/DDBJ whole genome shotgun (WGS) entry which is preliminary data.</text>
</comment>
<organism evidence="1 2">
    <name type="scientific">Porites evermanni</name>
    <dbReference type="NCBI Taxonomy" id="104178"/>
    <lineage>
        <taxon>Eukaryota</taxon>
        <taxon>Metazoa</taxon>
        <taxon>Cnidaria</taxon>
        <taxon>Anthozoa</taxon>
        <taxon>Hexacorallia</taxon>
        <taxon>Scleractinia</taxon>
        <taxon>Fungiina</taxon>
        <taxon>Poritidae</taxon>
        <taxon>Porites</taxon>
    </lineage>
</organism>
<proteinExistence type="predicted"/>
<dbReference type="EMBL" id="CALNXI010003121">
    <property type="protein sequence ID" value="CAH3192239.1"/>
    <property type="molecule type" value="Genomic_DNA"/>
</dbReference>
<evidence type="ECO:0008006" key="3">
    <source>
        <dbReference type="Google" id="ProtNLM"/>
    </source>
</evidence>
<reference evidence="1 2" key="1">
    <citation type="submission" date="2022-05" db="EMBL/GenBank/DDBJ databases">
        <authorList>
            <consortium name="Genoscope - CEA"/>
            <person name="William W."/>
        </authorList>
    </citation>
    <scope>NUCLEOTIDE SEQUENCE [LARGE SCALE GENOMIC DNA]</scope>
</reference>
<evidence type="ECO:0000313" key="1">
    <source>
        <dbReference type="EMBL" id="CAH3192239.1"/>
    </source>
</evidence>
<dbReference type="SUPFAM" id="SSF56399">
    <property type="entry name" value="ADP-ribosylation"/>
    <property type="match status" value="1"/>
</dbReference>
<keyword evidence="2" id="KW-1185">Reference proteome</keyword>
<dbReference type="Proteomes" id="UP001159427">
    <property type="component" value="Unassembled WGS sequence"/>
</dbReference>
<evidence type="ECO:0000313" key="2">
    <source>
        <dbReference type="Proteomes" id="UP001159427"/>
    </source>
</evidence>